<evidence type="ECO:0000256" key="9">
    <source>
        <dbReference type="ARBA" id="ARBA00023012"/>
    </source>
</evidence>
<evidence type="ECO:0000313" key="16">
    <source>
        <dbReference type="Proteomes" id="UP000190130"/>
    </source>
</evidence>
<evidence type="ECO:0000313" key="13">
    <source>
        <dbReference type="EMBL" id="KQK32060.1"/>
    </source>
</evidence>
<dbReference type="RefSeq" id="WP_055726615.1">
    <property type="nucleotide sequence ID" value="NZ_FUYX01000006.1"/>
</dbReference>
<evidence type="ECO:0000256" key="7">
    <source>
        <dbReference type="ARBA" id="ARBA00022777"/>
    </source>
</evidence>
<dbReference type="PANTHER" id="PTHR45436">
    <property type="entry name" value="SENSOR HISTIDINE KINASE YKOH"/>
    <property type="match status" value="1"/>
</dbReference>
<dbReference type="GO" id="GO:0005886">
    <property type="term" value="C:plasma membrane"/>
    <property type="evidence" value="ECO:0007669"/>
    <property type="project" value="TreeGrafter"/>
</dbReference>
<sequence>MTVAAPRAHSLKWRLIRRLLTLQAALLSLLIVLIIAALYFGGHLLNFESEDVTIDALKTAVSREADGSLAVRETPELIALRATVPDLWYILRDRQGHRLTEGSPPPHFARIGDALDDIGNARMGWNLGDPPRANAHMRWVRSAAGDIQVVTGPGGEAPIGWLLQGVLVVFAGFVLPVLAVMALATLIATPMVVSRALDGLGTVAAEAERIDIDREGTRLPTALMPAEVTPLVDAVNRALQRLDEGHGRRKRFLADAAHELRTPIAILQTRLETLPGSAERTRLLEDIARLAVMAEQLLDLQRLERAPGAFIGLDLVAIGRRVAIDLAPLAINAGYALAFETEEEQVGVIGDPAGLERALVNLVQNAIQHGGRRGTITISVGSEGIIDVTDEGPGIAAEQRERVFEPFSRLAHQDRGAGLGLHLVREIVRLHGGTIAILDRACGTCFRLSLPTPPRMPEAQGSIMLG</sequence>
<dbReference type="GO" id="GO:0000155">
    <property type="term" value="F:phosphorelay sensor kinase activity"/>
    <property type="evidence" value="ECO:0007669"/>
    <property type="project" value="InterPro"/>
</dbReference>
<dbReference type="InterPro" id="IPR036890">
    <property type="entry name" value="HATPase_C_sf"/>
</dbReference>
<dbReference type="InterPro" id="IPR005467">
    <property type="entry name" value="His_kinase_dom"/>
</dbReference>
<dbReference type="InterPro" id="IPR036097">
    <property type="entry name" value="HisK_dim/P_sf"/>
</dbReference>
<evidence type="ECO:0000259" key="12">
    <source>
        <dbReference type="PROSITE" id="PS50109"/>
    </source>
</evidence>
<dbReference type="InterPro" id="IPR003594">
    <property type="entry name" value="HATPase_dom"/>
</dbReference>
<proteinExistence type="predicted"/>
<organism evidence="13 15">
    <name type="scientific">Bosea thiooxidans</name>
    <dbReference type="NCBI Taxonomy" id="53254"/>
    <lineage>
        <taxon>Bacteria</taxon>
        <taxon>Pseudomonadati</taxon>
        <taxon>Pseudomonadota</taxon>
        <taxon>Alphaproteobacteria</taxon>
        <taxon>Hyphomicrobiales</taxon>
        <taxon>Boseaceae</taxon>
        <taxon>Bosea</taxon>
    </lineage>
</organism>
<dbReference type="Pfam" id="PF02518">
    <property type="entry name" value="HATPase_c"/>
    <property type="match status" value="1"/>
</dbReference>
<dbReference type="InterPro" id="IPR003661">
    <property type="entry name" value="HisK_dim/P_dom"/>
</dbReference>
<keyword evidence="9" id="KW-0902">Two-component regulatory system</keyword>
<dbReference type="EMBL" id="LMAR01000007">
    <property type="protein sequence ID" value="KQK32060.1"/>
    <property type="molecule type" value="Genomic_DNA"/>
</dbReference>
<feature type="transmembrane region" description="Helical" evidence="11">
    <location>
        <begin position="20"/>
        <end position="40"/>
    </location>
</feature>
<evidence type="ECO:0000256" key="11">
    <source>
        <dbReference type="SAM" id="Phobius"/>
    </source>
</evidence>
<dbReference type="SUPFAM" id="SSF55874">
    <property type="entry name" value="ATPase domain of HSP90 chaperone/DNA topoisomerase II/histidine kinase"/>
    <property type="match status" value="1"/>
</dbReference>
<keyword evidence="6 11" id="KW-0812">Transmembrane</keyword>
<dbReference type="Proteomes" id="UP000190130">
    <property type="component" value="Unassembled WGS sequence"/>
</dbReference>
<evidence type="ECO:0000256" key="2">
    <source>
        <dbReference type="ARBA" id="ARBA00004141"/>
    </source>
</evidence>
<reference evidence="13 15" key="1">
    <citation type="submission" date="2015-10" db="EMBL/GenBank/DDBJ databases">
        <title>Draft genome of Bosea thiooxidans.</title>
        <authorList>
            <person name="Wang X."/>
        </authorList>
    </citation>
    <scope>NUCLEOTIDE SEQUENCE [LARGE SCALE GENOMIC DNA]</scope>
    <source>
        <strain evidence="13 15">CGMCC 9174</strain>
    </source>
</reference>
<evidence type="ECO:0000256" key="5">
    <source>
        <dbReference type="ARBA" id="ARBA00022679"/>
    </source>
</evidence>
<dbReference type="OrthoDB" id="9809329at2"/>
<evidence type="ECO:0000313" key="14">
    <source>
        <dbReference type="EMBL" id="SKB85545.1"/>
    </source>
</evidence>
<dbReference type="EC" id="2.7.13.3" evidence="3"/>
<dbReference type="CDD" id="cd00082">
    <property type="entry name" value="HisKA"/>
    <property type="match status" value="1"/>
</dbReference>
<keyword evidence="10 11" id="KW-0472">Membrane</keyword>
<feature type="domain" description="Histidine kinase" evidence="12">
    <location>
        <begin position="255"/>
        <end position="454"/>
    </location>
</feature>
<dbReference type="PANTHER" id="PTHR45436:SF15">
    <property type="entry name" value="SENSOR HISTIDINE KINASE CUSS"/>
    <property type="match status" value="1"/>
</dbReference>
<dbReference type="InterPro" id="IPR004358">
    <property type="entry name" value="Sig_transdc_His_kin-like_C"/>
</dbReference>
<evidence type="ECO:0000256" key="4">
    <source>
        <dbReference type="ARBA" id="ARBA00022553"/>
    </source>
</evidence>
<protein>
    <recommendedName>
        <fullName evidence="3">histidine kinase</fullName>
        <ecNumber evidence="3">2.7.13.3</ecNumber>
    </recommendedName>
</protein>
<dbReference type="SMART" id="SM00388">
    <property type="entry name" value="HisKA"/>
    <property type="match status" value="1"/>
</dbReference>
<comment type="subcellular location">
    <subcellularLocation>
        <location evidence="2">Membrane</location>
        <topology evidence="2">Multi-pass membrane protein</topology>
    </subcellularLocation>
</comment>
<reference evidence="14 16" key="2">
    <citation type="submission" date="2017-02" db="EMBL/GenBank/DDBJ databases">
        <authorList>
            <person name="Peterson S.W."/>
        </authorList>
    </citation>
    <scope>NUCLEOTIDE SEQUENCE [LARGE SCALE GENOMIC DNA]</scope>
    <source>
        <strain evidence="14 16">DSM 9653</strain>
    </source>
</reference>
<dbReference type="PROSITE" id="PS50109">
    <property type="entry name" value="HIS_KIN"/>
    <property type="match status" value="1"/>
</dbReference>
<keyword evidence="7 14" id="KW-0418">Kinase</keyword>
<evidence type="ECO:0000256" key="6">
    <source>
        <dbReference type="ARBA" id="ARBA00022692"/>
    </source>
</evidence>
<accession>A0A0Q3L5M0</accession>
<gene>
    <name evidence="13" type="ORF">ARD30_07870</name>
    <name evidence="14" type="ORF">SAMN05660750_02687</name>
</gene>
<evidence type="ECO:0000313" key="15">
    <source>
        <dbReference type="Proteomes" id="UP000051562"/>
    </source>
</evidence>
<dbReference type="Gene3D" id="1.10.287.130">
    <property type="match status" value="1"/>
</dbReference>
<comment type="catalytic activity">
    <reaction evidence="1">
        <text>ATP + protein L-histidine = ADP + protein N-phospho-L-histidine.</text>
        <dbReference type="EC" id="2.7.13.3"/>
    </reaction>
</comment>
<feature type="transmembrane region" description="Helical" evidence="11">
    <location>
        <begin position="161"/>
        <end position="187"/>
    </location>
</feature>
<dbReference type="Pfam" id="PF00512">
    <property type="entry name" value="HisKA"/>
    <property type="match status" value="1"/>
</dbReference>
<dbReference type="PRINTS" id="PR00344">
    <property type="entry name" value="BCTRLSENSOR"/>
</dbReference>
<evidence type="ECO:0000256" key="8">
    <source>
        <dbReference type="ARBA" id="ARBA00022989"/>
    </source>
</evidence>
<evidence type="ECO:0000256" key="10">
    <source>
        <dbReference type="ARBA" id="ARBA00023136"/>
    </source>
</evidence>
<keyword evidence="4" id="KW-0597">Phosphoprotein</keyword>
<keyword evidence="8 11" id="KW-1133">Transmembrane helix</keyword>
<keyword evidence="5" id="KW-0808">Transferase</keyword>
<keyword evidence="15" id="KW-1185">Reference proteome</keyword>
<dbReference type="Gene3D" id="3.30.565.10">
    <property type="entry name" value="Histidine kinase-like ATPase, C-terminal domain"/>
    <property type="match status" value="1"/>
</dbReference>
<dbReference type="AlphaFoldDB" id="A0A0Q3L5M0"/>
<dbReference type="CDD" id="cd00075">
    <property type="entry name" value="HATPase"/>
    <property type="match status" value="1"/>
</dbReference>
<dbReference type="SUPFAM" id="SSF47384">
    <property type="entry name" value="Homodimeric domain of signal transducing histidine kinase"/>
    <property type="match status" value="1"/>
</dbReference>
<dbReference type="Proteomes" id="UP000051562">
    <property type="component" value="Unassembled WGS sequence"/>
</dbReference>
<evidence type="ECO:0000256" key="1">
    <source>
        <dbReference type="ARBA" id="ARBA00000085"/>
    </source>
</evidence>
<name>A0A0Q3L5M0_9HYPH</name>
<evidence type="ECO:0000256" key="3">
    <source>
        <dbReference type="ARBA" id="ARBA00012438"/>
    </source>
</evidence>
<dbReference type="EMBL" id="FUYX01000006">
    <property type="protein sequence ID" value="SKB85545.1"/>
    <property type="molecule type" value="Genomic_DNA"/>
</dbReference>
<dbReference type="STRING" id="53254.SAMN05660750_02687"/>
<dbReference type="InterPro" id="IPR050428">
    <property type="entry name" value="TCS_sensor_his_kinase"/>
</dbReference>
<dbReference type="SMART" id="SM00387">
    <property type="entry name" value="HATPase_c"/>
    <property type="match status" value="1"/>
</dbReference>